<feature type="domain" description="Protein kinase" evidence="1">
    <location>
        <begin position="132"/>
        <end position="286"/>
    </location>
</feature>
<gene>
    <name evidence="2" type="ORF">RJ639_046141</name>
</gene>
<evidence type="ECO:0000313" key="2">
    <source>
        <dbReference type="EMBL" id="KAK3021942.1"/>
    </source>
</evidence>
<dbReference type="PANTHER" id="PTHR27006:SF634">
    <property type="entry name" value="RECEPTOR-LIKE SERINE_THREONINE-PROTEIN KINASE"/>
    <property type="match status" value="1"/>
</dbReference>
<dbReference type="InterPro" id="IPR000719">
    <property type="entry name" value="Prot_kinase_dom"/>
</dbReference>
<dbReference type="GO" id="GO:0005524">
    <property type="term" value="F:ATP binding"/>
    <property type="evidence" value="ECO:0007669"/>
    <property type="project" value="InterPro"/>
</dbReference>
<dbReference type="GO" id="GO:0004672">
    <property type="term" value="F:protein kinase activity"/>
    <property type="evidence" value="ECO:0007669"/>
    <property type="project" value="InterPro"/>
</dbReference>
<dbReference type="Pfam" id="PF07714">
    <property type="entry name" value="PK_Tyr_Ser-Thr"/>
    <property type="match status" value="1"/>
</dbReference>
<sequence length="286" mass="31581">MDASFVPLDVVMPDDMPHSTIQFSIGKIKQGSHSDGGQDYWNLAEAASQVLDLCFYAYVTTAVIDILPPPYSAIDDSLYDGHPPSAPKLQKLRLAFDLGNPIANGGPFSGEYSTPINLQFSYKTIRVATDKFSLTRRVGIHALGPVYKGILPNGQEIAVESLSMKNKQAVWQLVSEIELFAKVQHRNLVRLLGFCIGTDEVLLIYEFLPNPSAWICWQNGTCLDLVDPILKADTSSMQEIMRCIHIGLLCVEYLAADRPSMAAVDRMLGRPSITLPTLRSVQTSKH</sequence>
<dbReference type="SUPFAM" id="SSF56112">
    <property type="entry name" value="Protein kinase-like (PK-like)"/>
    <property type="match status" value="1"/>
</dbReference>
<dbReference type="Gene3D" id="3.30.200.20">
    <property type="entry name" value="Phosphorylase Kinase, domain 1"/>
    <property type="match status" value="1"/>
</dbReference>
<keyword evidence="3" id="KW-1185">Reference proteome</keyword>
<evidence type="ECO:0000313" key="3">
    <source>
        <dbReference type="Proteomes" id="UP001188597"/>
    </source>
</evidence>
<organism evidence="2 3">
    <name type="scientific">Escallonia herrerae</name>
    <dbReference type="NCBI Taxonomy" id="1293975"/>
    <lineage>
        <taxon>Eukaryota</taxon>
        <taxon>Viridiplantae</taxon>
        <taxon>Streptophyta</taxon>
        <taxon>Embryophyta</taxon>
        <taxon>Tracheophyta</taxon>
        <taxon>Spermatophyta</taxon>
        <taxon>Magnoliopsida</taxon>
        <taxon>eudicotyledons</taxon>
        <taxon>Gunneridae</taxon>
        <taxon>Pentapetalae</taxon>
        <taxon>asterids</taxon>
        <taxon>campanulids</taxon>
        <taxon>Escalloniales</taxon>
        <taxon>Escalloniaceae</taxon>
        <taxon>Escallonia</taxon>
    </lineage>
</organism>
<dbReference type="InterPro" id="IPR011009">
    <property type="entry name" value="Kinase-like_dom_sf"/>
</dbReference>
<dbReference type="AlphaFoldDB" id="A0AA88W6R5"/>
<protein>
    <recommendedName>
        <fullName evidence="1">Protein kinase domain-containing protein</fullName>
    </recommendedName>
</protein>
<reference evidence="2" key="1">
    <citation type="submission" date="2022-12" db="EMBL/GenBank/DDBJ databases">
        <title>Draft genome assemblies for two species of Escallonia (Escalloniales).</title>
        <authorList>
            <person name="Chanderbali A."/>
            <person name="Dervinis C."/>
            <person name="Anghel I."/>
            <person name="Soltis D."/>
            <person name="Soltis P."/>
            <person name="Zapata F."/>
        </authorList>
    </citation>
    <scope>NUCLEOTIDE SEQUENCE</scope>
    <source>
        <strain evidence="2">UCBG64.0493</strain>
        <tissue evidence="2">Leaf</tissue>
    </source>
</reference>
<dbReference type="PANTHER" id="PTHR27006">
    <property type="entry name" value="PROMASTIGOTE SURFACE ANTIGEN PROTEIN PSA"/>
    <property type="match status" value="1"/>
</dbReference>
<accession>A0AA88W6R5</accession>
<dbReference type="InterPro" id="IPR001245">
    <property type="entry name" value="Ser-Thr/Tyr_kinase_cat_dom"/>
</dbReference>
<name>A0AA88W6R5_9ASTE</name>
<dbReference type="PROSITE" id="PS50011">
    <property type="entry name" value="PROTEIN_KINASE_DOM"/>
    <property type="match status" value="1"/>
</dbReference>
<proteinExistence type="predicted"/>
<feature type="non-terminal residue" evidence="2">
    <location>
        <position position="286"/>
    </location>
</feature>
<dbReference type="EMBL" id="JAVXUP010000735">
    <property type="protein sequence ID" value="KAK3021942.1"/>
    <property type="molecule type" value="Genomic_DNA"/>
</dbReference>
<dbReference type="Proteomes" id="UP001188597">
    <property type="component" value="Unassembled WGS sequence"/>
</dbReference>
<comment type="caution">
    <text evidence="2">The sequence shown here is derived from an EMBL/GenBank/DDBJ whole genome shotgun (WGS) entry which is preliminary data.</text>
</comment>
<evidence type="ECO:0000259" key="1">
    <source>
        <dbReference type="PROSITE" id="PS50011"/>
    </source>
</evidence>